<feature type="region of interest" description="Disordered" evidence="1">
    <location>
        <begin position="254"/>
        <end position="306"/>
    </location>
</feature>
<gene>
    <name evidence="2" type="ORF">SPSC_03817</name>
</gene>
<evidence type="ECO:0000313" key="2">
    <source>
        <dbReference type="EMBL" id="CDR88157.1"/>
    </source>
</evidence>
<dbReference type="AlphaFoldDB" id="A0A127Z4F3"/>
<evidence type="ECO:0000256" key="1">
    <source>
        <dbReference type="SAM" id="MobiDB-lite"/>
    </source>
</evidence>
<reference evidence="2" key="1">
    <citation type="submission" date="2014-06" db="EMBL/GenBank/DDBJ databases">
        <authorList>
            <person name="Ju J."/>
            <person name="Zhang J."/>
        </authorList>
    </citation>
    <scope>NUCLEOTIDE SEQUENCE</scope>
    <source>
        <strain evidence="2">SscI8</strain>
    </source>
</reference>
<feature type="compositionally biased region" description="Basic and acidic residues" evidence="1">
    <location>
        <begin position="282"/>
        <end position="306"/>
    </location>
</feature>
<feature type="compositionally biased region" description="Acidic residues" evidence="1">
    <location>
        <begin position="263"/>
        <end position="281"/>
    </location>
</feature>
<proteinExistence type="predicted"/>
<name>A0A127Z4F3_9BASI</name>
<organism evidence="2">
    <name type="scientific">Sporisorium scitamineum</name>
    <dbReference type="NCBI Taxonomy" id="49012"/>
    <lineage>
        <taxon>Eukaryota</taxon>
        <taxon>Fungi</taxon>
        <taxon>Dikarya</taxon>
        <taxon>Basidiomycota</taxon>
        <taxon>Ustilaginomycotina</taxon>
        <taxon>Ustilaginomycetes</taxon>
        <taxon>Ustilaginales</taxon>
        <taxon>Ustilaginaceae</taxon>
        <taxon>Sporisorium</taxon>
    </lineage>
</organism>
<accession>A0A127Z4F3</accession>
<dbReference type="EMBL" id="LK056673">
    <property type="protein sequence ID" value="CDR88157.1"/>
    <property type="molecule type" value="Genomic_DNA"/>
</dbReference>
<protein>
    <submittedName>
        <fullName evidence="2">Uncharacterized protein</fullName>
    </submittedName>
</protein>
<sequence>MDPDWLMIFARHFPGHRNFFTELAVFRQATWNISAYETKEINHSINMLALARVATIRPASECGFLLQDSSRCTLLRRAPSSAPARRCQTAQAVSVQQVSLGTSAQLYRKLSLSHPIHLCQQHRQASTRQEHQCSGSRAGHAEQSMLDSCDRHRPRHGRLESSIPASKQPRYRALKSALEQVMVSCATSVEEPEHQHDLAKLTQIHMAIFVADYADLAMQTVVTLLDKSRTIAHAQACLDRWLAKQSAAAATATCLGKRRRDQDDEANREEEHSDDSDEGDEHYEHYGRDYEGDHGNYEEQDQDDNKDAAMSHTNAILQPDEIVLVVDDDTLIDDLQPVSDCDPVILANGEAARANATDVFTVLVFGFCPFRLMYPCALSCVLLRRA</sequence>